<protein>
    <submittedName>
        <fullName evidence="5">ATP-binding protein</fullName>
    </submittedName>
</protein>
<dbReference type="NCBIfam" id="TIGR00368">
    <property type="entry name" value="YifB family Mg chelatase-like AAA ATPase"/>
    <property type="match status" value="1"/>
</dbReference>
<dbReference type="OrthoDB" id="9813147at2"/>
<dbReference type="InterPro" id="IPR014721">
    <property type="entry name" value="Ribsml_uS5_D2-typ_fold_subgr"/>
</dbReference>
<evidence type="ECO:0000259" key="4">
    <source>
        <dbReference type="SMART" id="SM00382"/>
    </source>
</evidence>
<dbReference type="PANTHER" id="PTHR32039">
    <property type="entry name" value="MAGNESIUM-CHELATASE SUBUNIT CHLI"/>
    <property type="match status" value="1"/>
</dbReference>
<dbReference type="SMART" id="SM00382">
    <property type="entry name" value="AAA"/>
    <property type="match status" value="1"/>
</dbReference>
<evidence type="ECO:0000256" key="1">
    <source>
        <dbReference type="ARBA" id="ARBA00006354"/>
    </source>
</evidence>
<evidence type="ECO:0000313" key="6">
    <source>
        <dbReference type="Proteomes" id="UP000287502"/>
    </source>
</evidence>
<dbReference type="Pfam" id="PF01078">
    <property type="entry name" value="Mg_chelatase"/>
    <property type="match status" value="1"/>
</dbReference>
<proteinExistence type="inferred from homology"/>
<dbReference type="PANTHER" id="PTHR32039:SF7">
    <property type="entry name" value="COMPETENCE PROTEIN COMM"/>
    <property type="match status" value="1"/>
</dbReference>
<dbReference type="Pfam" id="PF13541">
    <property type="entry name" value="ChlI"/>
    <property type="match status" value="1"/>
</dbReference>
<feature type="domain" description="AAA+ ATPase" evidence="4">
    <location>
        <begin position="212"/>
        <end position="395"/>
    </location>
</feature>
<dbReference type="PRINTS" id="PR01657">
    <property type="entry name" value="MCMFAMILY"/>
</dbReference>
<dbReference type="EMBL" id="CP035108">
    <property type="protein sequence ID" value="QAR32323.1"/>
    <property type="molecule type" value="Genomic_DNA"/>
</dbReference>
<dbReference type="InterPro" id="IPR025158">
    <property type="entry name" value="Mg_chelat-rel_C"/>
</dbReference>
<dbReference type="InterPro" id="IPR045006">
    <property type="entry name" value="CHLI-like"/>
</dbReference>
<dbReference type="GO" id="GO:0003677">
    <property type="term" value="F:DNA binding"/>
    <property type="evidence" value="ECO:0007669"/>
    <property type="project" value="InterPro"/>
</dbReference>
<dbReference type="InterPro" id="IPR001208">
    <property type="entry name" value="MCM_dom"/>
</dbReference>
<reference evidence="5 6" key="1">
    <citation type="submission" date="2019-01" db="EMBL/GenBank/DDBJ databases">
        <title>Geovibrio thiophilus DSM 11263, complete genome.</title>
        <authorList>
            <person name="Spring S."/>
            <person name="Bunk B."/>
            <person name="Sproer C."/>
        </authorList>
    </citation>
    <scope>NUCLEOTIDE SEQUENCE [LARGE SCALE GENOMIC DNA]</scope>
    <source>
        <strain evidence="5 6">DSM 11263</strain>
    </source>
</reference>
<dbReference type="InterPro" id="IPR027417">
    <property type="entry name" value="P-loop_NTPase"/>
</dbReference>
<dbReference type="InterPro" id="IPR004482">
    <property type="entry name" value="Mg_chelat-rel"/>
</dbReference>
<dbReference type="KEGG" id="gtl:EP073_02590"/>
<name>A0A410JVY8_9BACT</name>
<gene>
    <name evidence="5" type="ORF">EP073_02590</name>
</gene>
<dbReference type="Proteomes" id="UP000287502">
    <property type="component" value="Chromosome"/>
</dbReference>
<keyword evidence="3 5" id="KW-0067">ATP-binding</keyword>
<dbReference type="Gene3D" id="3.30.230.10">
    <property type="match status" value="1"/>
</dbReference>
<dbReference type="SUPFAM" id="SSF52540">
    <property type="entry name" value="P-loop containing nucleoside triphosphate hydrolases"/>
    <property type="match status" value="1"/>
</dbReference>
<dbReference type="AlphaFoldDB" id="A0A410JVY8"/>
<dbReference type="GO" id="GO:0005524">
    <property type="term" value="F:ATP binding"/>
    <property type="evidence" value="ECO:0007669"/>
    <property type="project" value="UniProtKB-KW"/>
</dbReference>
<keyword evidence="6" id="KW-1185">Reference proteome</keyword>
<dbReference type="SUPFAM" id="SSF54211">
    <property type="entry name" value="Ribosomal protein S5 domain 2-like"/>
    <property type="match status" value="1"/>
</dbReference>
<dbReference type="Pfam" id="PF13335">
    <property type="entry name" value="Mg_chelatase_C"/>
    <property type="match status" value="1"/>
</dbReference>
<comment type="similarity">
    <text evidence="1">Belongs to the Mg-chelatase subunits D/I family. ComM subfamily.</text>
</comment>
<keyword evidence="2" id="KW-0547">Nucleotide-binding</keyword>
<sequence length="507" mass="55531">MFCRIFSAHVAGIEGVLIEVEVDTANVGLPSFSMVGLAEASVRESRDRVRSALKNMGFSIFNKPITINFAPADFRKEGTGFDLPVAVGLLKSAGHIEADTDKTLFIGELSLDGRLRPVSGVLSVTYAAREKGFDTVILPKENVAEASLVSGIRIGAAESLSEVLAWLGGNGGVSFAENTGAAQRKFSEQMHDFRDVKGQFTARRAAEVAAAGMHNILMIGPPGSGKTMIARRLPGILPHLDMEEAIETLKIHSVAGLVKNVSDISFERPFVSPHHTSSSVSIVGGTSRAKPGQVSIAHNGILFMDEFLEFNRSVLETLRQPMEDKEVTVARADRTVKYPASFMLVAACNPCPCGYYGDSKRECSCAPSQVQKYRARLSGPLLDRIDIHMEVKAVDLKELAGLDDGESSESMRERVINAHNAQKARFRDEKIMLNSQMGEKQIKKHCKLDDRSMKLLENACDRFGYSARAYSKILKVARTLADMENSSDIQSKHVLEALHYRLLDRES</sequence>
<organism evidence="5 6">
    <name type="scientific">Geovibrio thiophilus</name>
    <dbReference type="NCBI Taxonomy" id="139438"/>
    <lineage>
        <taxon>Bacteria</taxon>
        <taxon>Pseudomonadati</taxon>
        <taxon>Deferribacterota</taxon>
        <taxon>Deferribacteres</taxon>
        <taxon>Deferribacterales</taxon>
        <taxon>Geovibrionaceae</taxon>
        <taxon>Geovibrio</taxon>
    </lineage>
</organism>
<dbReference type="InterPro" id="IPR003593">
    <property type="entry name" value="AAA+_ATPase"/>
</dbReference>
<accession>A0A410JVY8</accession>
<dbReference type="InterPro" id="IPR000523">
    <property type="entry name" value="Mg_chelatse_chII-like_cat_dom"/>
</dbReference>
<evidence type="ECO:0000256" key="2">
    <source>
        <dbReference type="ARBA" id="ARBA00022741"/>
    </source>
</evidence>
<dbReference type="Gene3D" id="3.40.50.300">
    <property type="entry name" value="P-loop containing nucleotide triphosphate hydrolases"/>
    <property type="match status" value="1"/>
</dbReference>
<evidence type="ECO:0000256" key="3">
    <source>
        <dbReference type="ARBA" id="ARBA00022840"/>
    </source>
</evidence>
<evidence type="ECO:0000313" key="5">
    <source>
        <dbReference type="EMBL" id="QAR32323.1"/>
    </source>
</evidence>
<dbReference type="InterPro" id="IPR020568">
    <property type="entry name" value="Ribosomal_Su5_D2-typ_SF"/>
</dbReference>